<evidence type="ECO:0000256" key="4">
    <source>
        <dbReference type="ARBA" id="ARBA00022679"/>
    </source>
</evidence>
<feature type="domain" description="HTH lysR-type" evidence="9">
    <location>
        <begin position="39"/>
        <end position="94"/>
    </location>
</feature>
<evidence type="ECO:0000256" key="7">
    <source>
        <dbReference type="ARBA" id="ARBA00023163"/>
    </source>
</evidence>
<organism evidence="10 11">
    <name type="scientific">Tianweitania sediminis</name>
    <dbReference type="NCBI Taxonomy" id="1502156"/>
    <lineage>
        <taxon>Bacteria</taxon>
        <taxon>Pseudomonadati</taxon>
        <taxon>Pseudomonadota</taxon>
        <taxon>Alphaproteobacteria</taxon>
        <taxon>Hyphomicrobiales</taxon>
        <taxon>Phyllobacteriaceae</taxon>
        <taxon>Tianweitania</taxon>
    </lineage>
</organism>
<comment type="caution">
    <text evidence="10">The sequence shown here is derived from an EMBL/GenBank/DDBJ whole genome shotgun (WGS) entry which is preliminary data.</text>
</comment>
<dbReference type="PROSITE" id="PS50931">
    <property type="entry name" value="HTH_LYSR"/>
    <property type="match status" value="1"/>
</dbReference>
<evidence type="ECO:0000313" key="11">
    <source>
        <dbReference type="Proteomes" id="UP000666240"/>
    </source>
</evidence>
<dbReference type="PANTHER" id="PTHR30118:SF15">
    <property type="entry name" value="TRANSCRIPTIONAL REGULATORY PROTEIN"/>
    <property type="match status" value="1"/>
</dbReference>
<dbReference type="GO" id="GO:0003677">
    <property type="term" value="F:DNA binding"/>
    <property type="evidence" value="ECO:0007669"/>
    <property type="project" value="UniProtKB-KW"/>
</dbReference>
<dbReference type="RefSeq" id="WP_209333845.1">
    <property type="nucleotide sequence ID" value="NZ_JAGIYY010000001.1"/>
</dbReference>
<dbReference type="Pfam" id="PF02885">
    <property type="entry name" value="Glycos_trans_3N"/>
    <property type="match status" value="1"/>
</dbReference>
<dbReference type="GO" id="GO:0016757">
    <property type="term" value="F:glycosyltransferase activity"/>
    <property type="evidence" value="ECO:0007669"/>
    <property type="project" value="UniProtKB-KW"/>
</dbReference>
<dbReference type="GO" id="GO:0003700">
    <property type="term" value="F:DNA-binding transcription factor activity"/>
    <property type="evidence" value="ECO:0007669"/>
    <property type="project" value="InterPro"/>
</dbReference>
<keyword evidence="11" id="KW-1185">Reference proteome</keyword>
<evidence type="ECO:0000256" key="3">
    <source>
        <dbReference type="ARBA" id="ARBA00022676"/>
    </source>
</evidence>
<dbReference type="InterPro" id="IPR000847">
    <property type="entry name" value="LysR_HTH_N"/>
</dbReference>
<dbReference type="Gene3D" id="1.10.10.10">
    <property type="entry name" value="Winged helix-like DNA-binding domain superfamily/Winged helix DNA-binding domain"/>
    <property type="match status" value="1"/>
</dbReference>
<evidence type="ECO:0000256" key="2">
    <source>
        <dbReference type="ARBA" id="ARBA00022458"/>
    </source>
</evidence>
<evidence type="ECO:0000256" key="5">
    <source>
        <dbReference type="ARBA" id="ARBA00023015"/>
    </source>
</evidence>
<dbReference type="InterPro" id="IPR036320">
    <property type="entry name" value="Glycosyl_Trfase_fam3_N_dom_sf"/>
</dbReference>
<accession>A0A8J7QWI6</accession>
<dbReference type="PANTHER" id="PTHR30118">
    <property type="entry name" value="HTH-TYPE TRANSCRIPTIONAL REGULATOR LEUO-RELATED"/>
    <property type="match status" value="1"/>
</dbReference>
<dbReference type="InterPro" id="IPR036388">
    <property type="entry name" value="WH-like_DNA-bd_sf"/>
</dbReference>
<evidence type="ECO:0000256" key="1">
    <source>
        <dbReference type="ARBA" id="ARBA00009437"/>
    </source>
</evidence>
<reference evidence="10" key="1">
    <citation type="submission" date="2021-03" db="EMBL/GenBank/DDBJ databases">
        <title>Genome sequencing and assembly of Tianweitania sediminis.</title>
        <authorList>
            <person name="Chhetri G."/>
        </authorList>
    </citation>
    <scope>NUCLEOTIDE SEQUENCE</scope>
    <source>
        <strain evidence="10">Z8</strain>
    </source>
</reference>
<name>A0A8J7QWI6_9HYPH</name>
<dbReference type="SUPFAM" id="SSF47648">
    <property type="entry name" value="Nucleoside phosphorylase/phosphoribosyltransferase N-terminal domain"/>
    <property type="match status" value="1"/>
</dbReference>
<dbReference type="Proteomes" id="UP000666240">
    <property type="component" value="Unassembled WGS sequence"/>
</dbReference>
<proteinExistence type="inferred from homology"/>
<dbReference type="Gene3D" id="1.20.970.10">
    <property type="entry name" value="Transferase, Pyrimidine Nucleoside Phosphorylase, Chain C"/>
    <property type="match status" value="1"/>
</dbReference>
<keyword evidence="4 10" id="KW-0808">Transferase</keyword>
<protein>
    <submittedName>
        <fullName evidence="10">Glycosyl transferase family protein</fullName>
    </submittedName>
</protein>
<dbReference type="InterPro" id="IPR017459">
    <property type="entry name" value="Glycosyl_Trfase_fam3_N_dom"/>
</dbReference>
<gene>
    <name evidence="10" type="ORF">J5Y06_04350</name>
</gene>
<sequence length="503" mass="53808">MNKRLQNATGAGSDDGAQTSILPGEPPFDGSATSSLGGLRLLVALDALLVEQSVGRAAARLGIRPPAMSRILKQIRDRYGDRILRKTARGMVPTPFAETLRLRLRALAAEAADLMDPSSPMQDAGRPLAFTNRSPIREAPPLTLRRTLDIGGPTPEDFARKLEQIGPGAEPRRRLARFIATIGVGAGQTRPLTLEEADEAFTIILDGEADPIQIGAFLVVLQYRGITAMELAGVVKAGRRHIGAPAELGELAADLDWPAYLSPRSRAEPWFFLAAKLVAQAGYRVVLHGSAGTWQNGSRLAEAAEMLHVPVARSIEHARTVLAAGAGAGLVYLPLPAFAPQIAALLALYGLFEMRSPLNLATALLNPIGACASVLGASRSAYQLAHRDAAALLGWSDLAIHGSHRDVWQATPDRATRLDRLVKGLARSDHIASRPQAKAPGATGLSSLEYWKAVWDGRAPDCRPRQIVIDTAALALLVLEHRPADGFALMQERATALWADRLV</sequence>
<keyword evidence="6" id="KW-0238">DNA-binding</keyword>
<evidence type="ECO:0000256" key="8">
    <source>
        <dbReference type="SAM" id="MobiDB-lite"/>
    </source>
</evidence>
<dbReference type="SUPFAM" id="SSF46785">
    <property type="entry name" value="Winged helix' DNA-binding domain"/>
    <property type="match status" value="1"/>
</dbReference>
<feature type="compositionally biased region" description="Polar residues" evidence="8">
    <location>
        <begin position="1"/>
        <end position="21"/>
    </location>
</feature>
<evidence type="ECO:0000259" key="9">
    <source>
        <dbReference type="PROSITE" id="PS50931"/>
    </source>
</evidence>
<dbReference type="InterPro" id="IPR035902">
    <property type="entry name" value="Nuc_phospho_transferase"/>
</dbReference>
<dbReference type="NCBIfam" id="NF006564">
    <property type="entry name" value="PRK09071.1"/>
    <property type="match status" value="1"/>
</dbReference>
<dbReference type="AlphaFoldDB" id="A0A8J7QWI6"/>
<comment type="similarity">
    <text evidence="1">Belongs to the LysR transcriptional regulatory family.</text>
</comment>
<dbReference type="InterPro" id="IPR050389">
    <property type="entry name" value="LysR-type_TF"/>
</dbReference>
<feature type="region of interest" description="Disordered" evidence="8">
    <location>
        <begin position="1"/>
        <end position="29"/>
    </location>
</feature>
<keyword evidence="2" id="KW-0536">Nodulation</keyword>
<dbReference type="Pfam" id="PF00126">
    <property type="entry name" value="HTH_1"/>
    <property type="match status" value="1"/>
</dbReference>
<dbReference type="EMBL" id="JAGIYY010000001">
    <property type="protein sequence ID" value="MBP0437888.1"/>
    <property type="molecule type" value="Genomic_DNA"/>
</dbReference>
<keyword evidence="3" id="KW-0328">Glycosyltransferase</keyword>
<dbReference type="SUPFAM" id="SSF52418">
    <property type="entry name" value="Nucleoside phosphorylase/phosphoribosyltransferase catalytic domain"/>
    <property type="match status" value="1"/>
</dbReference>
<evidence type="ECO:0000256" key="6">
    <source>
        <dbReference type="ARBA" id="ARBA00023125"/>
    </source>
</evidence>
<keyword evidence="7" id="KW-0804">Transcription</keyword>
<keyword evidence="5" id="KW-0805">Transcription regulation</keyword>
<dbReference type="Gene3D" id="3.40.1030.10">
    <property type="entry name" value="Nucleoside phosphorylase/phosphoribosyltransferase catalytic domain"/>
    <property type="match status" value="1"/>
</dbReference>
<dbReference type="InterPro" id="IPR036390">
    <property type="entry name" value="WH_DNA-bd_sf"/>
</dbReference>
<evidence type="ECO:0000313" key="10">
    <source>
        <dbReference type="EMBL" id="MBP0437888.1"/>
    </source>
</evidence>